<organism evidence="1">
    <name type="scientific">virus sp. ctRTq15</name>
    <dbReference type="NCBI Taxonomy" id="2828253"/>
    <lineage>
        <taxon>Viruses</taxon>
    </lineage>
</organism>
<sequence length="58" mass="6944">MHFNLLKFFINFSGQIRTKSGAKIKILCNRFLDFKIAYDGGFKNFTLYFVGKFFQFFK</sequence>
<name>A0A8S5RAT3_9VIRU</name>
<accession>A0A8S5RAT3</accession>
<proteinExistence type="predicted"/>
<protein>
    <submittedName>
        <fullName evidence="1">Uncharacterized protein</fullName>
    </submittedName>
</protein>
<reference evidence="1" key="1">
    <citation type="journal article" date="2021" name="Proc. Natl. Acad. Sci. U.S.A.">
        <title>A Catalog of Tens of Thousands of Viruses from Human Metagenomes Reveals Hidden Associations with Chronic Diseases.</title>
        <authorList>
            <person name="Tisza M.J."/>
            <person name="Buck C.B."/>
        </authorList>
    </citation>
    <scope>NUCLEOTIDE SEQUENCE</scope>
    <source>
        <strain evidence="1">CtRTq15</strain>
    </source>
</reference>
<dbReference type="EMBL" id="BK059084">
    <property type="protein sequence ID" value="DAE28274.1"/>
    <property type="molecule type" value="Genomic_DNA"/>
</dbReference>
<evidence type="ECO:0000313" key="1">
    <source>
        <dbReference type="EMBL" id="DAE28274.1"/>
    </source>
</evidence>